<accession>A0A8J8NPG6</accession>
<comment type="caution">
    <text evidence="2">The sequence shown here is derived from an EMBL/GenBank/DDBJ whole genome shotgun (WGS) entry which is preliminary data.</text>
</comment>
<evidence type="ECO:0000313" key="3">
    <source>
        <dbReference type="Proteomes" id="UP000785679"/>
    </source>
</evidence>
<feature type="compositionally biased region" description="Basic and acidic residues" evidence="1">
    <location>
        <begin position="1"/>
        <end position="13"/>
    </location>
</feature>
<dbReference type="PANTHER" id="PTHR34560">
    <property type="entry name" value="POLYKETIDE CYCLASE/DEHYDRASE/LIPID TRANSPORT SUPERFAMILY PROTEIN"/>
    <property type="match status" value="1"/>
</dbReference>
<dbReference type="SUPFAM" id="SSF55961">
    <property type="entry name" value="Bet v1-like"/>
    <property type="match status" value="1"/>
</dbReference>
<evidence type="ECO:0000256" key="1">
    <source>
        <dbReference type="SAM" id="MobiDB-lite"/>
    </source>
</evidence>
<dbReference type="EMBL" id="RRYP01011285">
    <property type="protein sequence ID" value="TNV77830.1"/>
    <property type="molecule type" value="Genomic_DNA"/>
</dbReference>
<dbReference type="PANTHER" id="PTHR34560:SF1">
    <property type="entry name" value="START DOMAIN-CONTAINING PROTEIN"/>
    <property type="match status" value="1"/>
</dbReference>
<dbReference type="Proteomes" id="UP000785679">
    <property type="component" value="Unassembled WGS sequence"/>
</dbReference>
<sequence length="384" mass="44553">MERFWRAKPKQEQPQESIPTEGASSGVYERIKTETKWLKIIQEKKDGPEPITEKDGSIILEGMSLKIMQLFYTDEPGDASHCLQQLELAWSEKRVISIDDSLTQEQLSSKYEEFISEEEITLLKRDAAIINDMLTQMRTGMPDYQRFKDKPHSKIYYRHEEGLNQLTLYVEEVFECPLLNIFAVMGEAQLFKNWVPMMKQSEIVADVSHLRKLAYFRVALPWPFEQRECYLQACGQILKEENAAVLSMCTVDEDSWLGVALKRNPKYVRVDVHRSFIYAQMLDPTHCTLKMVINGDPHITFIPQKLINFTLKNVIGVFIRQIGKKAQKLPQEYVDLIEQKSEYYDAIMRKISQLKPGEGLADGEGQDDDEDEFQDAQGEEQYSQ</sequence>
<reference evidence="2" key="1">
    <citation type="submission" date="2019-06" db="EMBL/GenBank/DDBJ databases">
        <authorList>
            <person name="Zheng W."/>
        </authorList>
    </citation>
    <scope>NUCLEOTIDE SEQUENCE</scope>
    <source>
        <strain evidence="2">QDHG01</strain>
    </source>
</reference>
<dbReference type="AlphaFoldDB" id="A0A8J8NPG6"/>
<evidence type="ECO:0000313" key="2">
    <source>
        <dbReference type="EMBL" id="TNV77830.1"/>
    </source>
</evidence>
<feature type="region of interest" description="Disordered" evidence="1">
    <location>
        <begin position="355"/>
        <end position="384"/>
    </location>
</feature>
<dbReference type="InterPro" id="IPR023393">
    <property type="entry name" value="START-like_dom_sf"/>
</dbReference>
<protein>
    <recommendedName>
        <fullName evidence="4">START domain-containing protein</fullName>
    </recommendedName>
</protein>
<feature type="compositionally biased region" description="Acidic residues" evidence="1">
    <location>
        <begin position="364"/>
        <end position="378"/>
    </location>
</feature>
<dbReference type="Gene3D" id="3.30.530.20">
    <property type="match status" value="1"/>
</dbReference>
<proteinExistence type="predicted"/>
<dbReference type="OrthoDB" id="283021at2759"/>
<feature type="region of interest" description="Disordered" evidence="1">
    <location>
        <begin position="1"/>
        <end position="25"/>
    </location>
</feature>
<evidence type="ECO:0008006" key="4">
    <source>
        <dbReference type="Google" id="ProtNLM"/>
    </source>
</evidence>
<name>A0A8J8NPG6_HALGN</name>
<organism evidence="2 3">
    <name type="scientific">Halteria grandinella</name>
    <dbReference type="NCBI Taxonomy" id="5974"/>
    <lineage>
        <taxon>Eukaryota</taxon>
        <taxon>Sar</taxon>
        <taxon>Alveolata</taxon>
        <taxon>Ciliophora</taxon>
        <taxon>Intramacronucleata</taxon>
        <taxon>Spirotrichea</taxon>
        <taxon>Stichotrichia</taxon>
        <taxon>Sporadotrichida</taxon>
        <taxon>Halteriidae</taxon>
        <taxon>Halteria</taxon>
    </lineage>
</organism>
<keyword evidence="3" id="KW-1185">Reference proteome</keyword>
<gene>
    <name evidence="2" type="ORF">FGO68_gene14888</name>
</gene>